<feature type="domain" description="Micro-fibrillar-associated protein 1 C-terminal" evidence="2">
    <location>
        <begin position="200"/>
        <end position="419"/>
    </location>
</feature>
<evidence type="ECO:0000256" key="1">
    <source>
        <dbReference type="SAM" id="MobiDB-lite"/>
    </source>
</evidence>
<feature type="region of interest" description="Disordered" evidence="1">
    <location>
        <begin position="122"/>
        <end position="155"/>
    </location>
</feature>
<feature type="region of interest" description="Disordered" evidence="1">
    <location>
        <begin position="169"/>
        <end position="208"/>
    </location>
</feature>
<sequence length="455" mass="53752">MSVEYQHSILWRGEDPAKKKFKPANDGAKRVTRYFPGKAPHWAQEPKESEKPDQKVSGKESAKDKERSERDDRRFKRKQAELEDAASSRLRRLQASTAHIGVERHDRHRTIQEVRFLQAADEEESVKKEEVEEVKAPAAELAPPVGADSDDEETQMIRRERLRERALRRRKEEEEKVFLKQENEDSDEDLEEEASEYESDSEEDVRRHMMLKPVFVSKTQRETLKEREMIEQEAERAKEKTKERLLERKAESKVILVDTIKQAEVERDVNDASDIELIEDNDEINEAEEYDLWKIRELKRIKRNRDEASNRIKELEWIEKRRNMTDEERAEDDRKLDDSANFREEAKEFGFMQKYYHRGGFFQDKAVSGEEPLYLRDYHQPLAEEHYDKNLLPQAMQLRRGQFGKKGQVKHTHLTDVDTTDATAWSQGKQLQRYQSRMATAKGVTEFSRPTKASE</sequence>
<feature type="region of interest" description="Disordered" evidence="1">
    <location>
        <begin position="1"/>
        <end position="106"/>
    </location>
</feature>
<accession>A0A7S1AP17</accession>
<feature type="compositionally biased region" description="Acidic residues" evidence="1">
    <location>
        <begin position="184"/>
        <end position="203"/>
    </location>
</feature>
<name>A0A7S1AP17_NOCSC</name>
<gene>
    <name evidence="3" type="ORF">NSCI0253_LOCUS35064</name>
</gene>
<organism evidence="3">
    <name type="scientific">Noctiluca scintillans</name>
    <name type="common">Sea sparkle</name>
    <name type="synonym">Red tide dinoflagellate</name>
    <dbReference type="NCBI Taxonomy" id="2966"/>
    <lineage>
        <taxon>Eukaryota</taxon>
        <taxon>Sar</taxon>
        <taxon>Alveolata</taxon>
        <taxon>Dinophyceae</taxon>
        <taxon>Noctilucales</taxon>
        <taxon>Noctilucaceae</taxon>
        <taxon>Noctiluca</taxon>
    </lineage>
</organism>
<evidence type="ECO:0000259" key="2">
    <source>
        <dbReference type="Pfam" id="PF06991"/>
    </source>
</evidence>
<dbReference type="InterPro" id="IPR033194">
    <property type="entry name" value="MFAP1"/>
</dbReference>
<dbReference type="PANTHER" id="PTHR15327">
    <property type="entry name" value="MICROFIBRIL-ASSOCIATED PROTEIN"/>
    <property type="match status" value="1"/>
</dbReference>
<dbReference type="EMBL" id="HBFQ01049148">
    <property type="protein sequence ID" value="CAD8860710.1"/>
    <property type="molecule type" value="Transcribed_RNA"/>
</dbReference>
<feature type="compositionally biased region" description="Basic and acidic residues" evidence="1">
    <location>
        <begin position="169"/>
        <end position="183"/>
    </location>
</feature>
<evidence type="ECO:0000313" key="3">
    <source>
        <dbReference type="EMBL" id="CAD8860710.1"/>
    </source>
</evidence>
<feature type="compositionally biased region" description="Basic and acidic residues" evidence="1">
    <location>
        <begin position="125"/>
        <end position="135"/>
    </location>
</feature>
<feature type="region of interest" description="Disordered" evidence="1">
    <location>
        <begin position="436"/>
        <end position="455"/>
    </location>
</feature>
<proteinExistence type="predicted"/>
<dbReference type="AlphaFoldDB" id="A0A7S1AP17"/>
<dbReference type="InterPro" id="IPR009730">
    <property type="entry name" value="MFAP1_C"/>
</dbReference>
<feature type="compositionally biased region" description="Basic and acidic residues" evidence="1">
    <location>
        <begin position="44"/>
        <end position="81"/>
    </location>
</feature>
<dbReference type="Pfam" id="PF06991">
    <property type="entry name" value="MFAP1"/>
    <property type="match status" value="1"/>
</dbReference>
<reference evidence="3" key="1">
    <citation type="submission" date="2021-01" db="EMBL/GenBank/DDBJ databases">
        <authorList>
            <person name="Corre E."/>
            <person name="Pelletier E."/>
            <person name="Niang G."/>
            <person name="Scheremetjew M."/>
            <person name="Finn R."/>
            <person name="Kale V."/>
            <person name="Holt S."/>
            <person name="Cochrane G."/>
            <person name="Meng A."/>
            <person name="Brown T."/>
            <person name="Cohen L."/>
        </authorList>
    </citation>
    <scope>NUCLEOTIDE SEQUENCE</scope>
</reference>
<protein>
    <recommendedName>
        <fullName evidence="2">Micro-fibrillar-associated protein 1 C-terminal domain-containing protein</fullName>
    </recommendedName>
</protein>